<dbReference type="RefSeq" id="WP_163519198.1">
    <property type="nucleotide sequence ID" value="NZ_JTCM02000086.1"/>
</dbReference>
<comment type="caution">
    <text evidence="2">The sequence shown here is derived from an EMBL/GenBank/DDBJ whole genome shotgun (WGS) entry which is preliminary data.</text>
</comment>
<proteinExistence type="predicted"/>
<organism evidence="2 3">
    <name type="scientific">Hassallia byssoidea VB512170</name>
    <dbReference type="NCBI Taxonomy" id="1304833"/>
    <lineage>
        <taxon>Bacteria</taxon>
        <taxon>Bacillati</taxon>
        <taxon>Cyanobacteriota</taxon>
        <taxon>Cyanophyceae</taxon>
        <taxon>Nostocales</taxon>
        <taxon>Tolypothrichaceae</taxon>
        <taxon>Hassallia</taxon>
    </lineage>
</organism>
<dbReference type="EMBL" id="JTCM02000086">
    <property type="protein sequence ID" value="NEU75884.1"/>
    <property type="molecule type" value="Genomic_DNA"/>
</dbReference>
<evidence type="ECO:0000313" key="3">
    <source>
        <dbReference type="Proteomes" id="UP000031549"/>
    </source>
</evidence>
<evidence type="ECO:0000313" key="2">
    <source>
        <dbReference type="EMBL" id="NEU75884.1"/>
    </source>
</evidence>
<feature type="compositionally biased region" description="Basic and acidic residues" evidence="1">
    <location>
        <begin position="9"/>
        <end position="18"/>
    </location>
</feature>
<sequence>MTGGQGDLETWRLGDKKNNSSFPPSPTLPLSPSPHSPFPIPYSPLYP</sequence>
<evidence type="ECO:0000256" key="1">
    <source>
        <dbReference type="SAM" id="MobiDB-lite"/>
    </source>
</evidence>
<dbReference type="Proteomes" id="UP000031549">
    <property type="component" value="Unassembled WGS sequence"/>
</dbReference>
<name>A0A846HGT6_9CYAN</name>
<feature type="region of interest" description="Disordered" evidence="1">
    <location>
        <begin position="1"/>
        <end position="47"/>
    </location>
</feature>
<dbReference type="AlphaFoldDB" id="A0A846HGT6"/>
<feature type="compositionally biased region" description="Pro residues" evidence="1">
    <location>
        <begin position="23"/>
        <end position="47"/>
    </location>
</feature>
<keyword evidence="3" id="KW-1185">Reference proteome</keyword>
<reference evidence="2 3" key="1">
    <citation type="journal article" date="2015" name="Genome Announc.">
        <title>Draft Genome Sequence of Cyanobacterium Hassallia byssoidea Strain VB512170, Isolated from Monuments in India.</title>
        <authorList>
            <person name="Singh D."/>
            <person name="Chandrababunaidu M.M."/>
            <person name="Panda A."/>
            <person name="Sen D."/>
            <person name="Bhattacharyya S."/>
            <person name="Adhikary S.P."/>
            <person name="Tripathy S."/>
        </authorList>
    </citation>
    <scope>NUCLEOTIDE SEQUENCE [LARGE SCALE GENOMIC DNA]</scope>
    <source>
        <strain evidence="2 3">VB512170</strain>
    </source>
</reference>
<protein>
    <submittedName>
        <fullName evidence="2">Uncharacterized protein</fullName>
    </submittedName>
</protein>
<accession>A0A846HGT6</accession>
<gene>
    <name evidence="2" type="ORF">PI95_025830</name>
</gene>